<keyword evidence="2 3" id="KW-0408">Iron</keyword>
<accession>A0AB34IMD4</accession>
<dbReference type="EC" id="1.14.11.-" evidence="3"/>
<dbReference type="PANTHER" id="PTHR13096:SF9">
    <property type="entry name" value="BIFUNCTIONAL LYSINE-SPECIFIC DEMETHYLASE AND HISTIDYL-HYDROXYLASE"/>
    <property type="match status" value="1"/>
</dbReference>
<keyword evidence="3" id="KW-0539">Nucleus</keyword>
<dbReference type="GO" id="GO:0005506">
    <property type="term" value="F:iron ion binding"/>
    <property type="evidence" value="ECO:0007669"/>
    <property type="project" value="UniProtKB-UniRule"/>
</dbReference>
<dbReference type="InterPro" id="IPR039994">
    <property type="entry name" value="NO66-like"/>
</dbReference>
<evidence type="ECO:0000313" key="5">
    <source>
        <dbReference type="EMBL" id="KAL1500113.1"/>
    </source>
</evidence>
<keyword evidence="1 3" id="KW-0479">Metal-binding</keyword>
<protein>
    <recommendedName>
        <fullName evidence="3">Bifunctional lysine-specific demethylase and histidyl-hydroxylase</fullName>
        <ecNumber evidence="3">1.14.11.-</ecNumber>
    </recommendedName>
</protein>
<dbReference type="GO" id="GO:0032453">
    <property type="term" value="F:histone H3K4 demethylase activity"/>
    <property type="evidence" value="ECO:0007669"/>
    <property type="project" value="TreeGrafter"/>
</dbReference>
<name>A0AB34IMD4_PRYPA</name>
<dbReference type="InterPro" id="IPR003347">
    <property type="entry name" value="JmjC_dom"/>
</dbReference>
<evidence type="ECO:0000313" key="6">
    <source>
        <dbReference type="Proteomes" id="UP001515480"/>
    </source>
</evidence>
<dbReference type="PROSITE" id="PS51184">
    <property type="entry name" value="JMJC"/>
    <property type="match status" value="1"/>
</dbReference>
<keyword evidence="3" id="KW-0805">Transcription regulation</keyword>
<dbReference type="GO" id="GO:0051864">
    <property type="term" value="F:histone H3K36 demethylase activity"/>
    <property type="evidence" value="ECO:0007669"/>
    <property type="project" value="TreeGrafter"/>
</dbReference>
<dbReference type="EMBL" id="JBGBPQ010000024">
    <property type="protein sequence ID" value="KAL1500113.1"/>
    <property type="molecule type" value="Genomic_DNA"/>
</dbReference>
<proteinExistence type="inferred from homology"/>
<dbReference type="SUPFAM" id="SSF51197">
    <property type="entry name" value="Clavaminate synthase-like"/>
    <property type="match status" value="1"/>
</dbReference>
<feature type="domain" description="JmjC" evidence="4">
    <location>
        <begin position="133"/>
        <end position="273"/>
    </location>
</feature>
<organism evidence="5 6">
    <name type="scientific">Prymnesium parvum</name>
    <name type="common">Toxic golden alga</name>
    <dbReference type="NCBI Taxonomy" id="97485"/>
    <lineage>
        <taxon>Eukaryota</taxon>
        <taxon>Haptista</taxon>
        <taxon>Haptophyta</taxon>
        <taxon>Prymnesiophyceae</taxon>
        <taxon>Prymnesiales</taxon>
        <taxon>Prymnesiaceae</taxon>
        <taxon>Prymnesium</taxon>
    </lineage>
</organism>
<keyword evidence="6" id="KW-1185">Reference proteome</keyword>
<evidence type="ECO:0000256" key="1">
    <source>
        <dbReference type="ARBA" id="ARBA00022723"/>
    </source>
</evidence>
<dbReference type="Gene3D" id="2.60.120.650">
    <property type="entry name" value="Cupin"/>
    <property type="match status" value="1"/>
</dbReference>
<dbReference type="Proteomes" id="UP001515480">
    <property type="component" value="Unassembled WGS sequence"/>
</dbReference>
<evidence type="ECO:0000259" key="4">
    <source>
        <dbReference type="PROSITE" id="PS51184"/>
    </source>
</evidence>
<evidence type="ECO:0000256" key="2">
    <source>
        <dbReference type="ARBA" id="ARBA00023004"/>
    </source>
</evidence>
<keyword evidence="3" id="KW-0804">Transcription</keyword>
<comment type="function">
    <text evidence="3">Oxygenase that can act as both a histone lysine demethylase and a ribosomal histidine hydroxylase.</text>
</comment>
<dbReference type="GO" id="GO:0005730">
    <property type="term" value="C:nucleolus"/>
    <property type="evidence" value="ECO:0007669"/>
    <property type="project" value="TreeGrafter"/>
</dbReference>
<keyword evidence="3" id="KW-0560">Oxidoreductase</keyword>
<dbReference type="Pfam" id="PF08007">
    <property type="entry name" value="JmjC_2"/>
    <property type="match status" value="1"/>
</dbReference>
<comment type="subcellular location">
    <subcellularLocation>
        <location evidence="3">Nucleus</location>
    </subcellularLocation>
</comment>
<comment type="cofactor">
    <cofactor evidence="3">
        <name>Fe(2+)</name>
        <dbReference type="ChEBI" id="CHEBI:29033"/>
    </cofactor>
    <text evidence="3">Binds 1 Fe(2+) ion per subunit.</text>
</comment>
<gene>
    <name evidence="5" type="ORF">AB1Y20_012786</name>
</gene>
<comment type="similarity">
    <text evidence="3">Belongs to the ROX family.</text>
</comment>
<comment type="caution">
    <text evidence="5">The sequence shown here is derived from an EMBL/GenBank/DDBJ whole genome shotgun (WGS) entry which is preliminary data.</text>
</comment>
<sequence>MEAINATSTSPDSFPSSLRSGDEALHALLSLPADRFFTHFWETHPLLSHGRPPGFFHPLLRLSDLDAIIHHAKSVFAPTPQPLRNHADASLLKRVATRGGEEWTGKWGNAESELSLGVIKAAFNAGFSLLLNEVQQRHRPVARLCDAIEQLVRIPCNANLYLTPAGGQAFETHFDWMDAIVLQLHGSKRWRLYHPLVRLPSPRLKYKPSARQIQALPPPTALVLRESDALFIPRGVPHDADTPADEAQSLHLTLGLLPGEATVEGLLHEAVQSLPPPLLARLVRSLEARLCTRGLGGAATVRVAADAATGRIDGAAGGEGDGAALLRRVLHSASSGANATGLRRILPLWRGEALLDSDAAGRPLSLNASLHEALGELGDVMQSELGLLRAACDVSADKAAQPTDAAEEPTEVASWRTYPTPQKLCEQLQLRAQTACEDGLMVAGATASVTEVWDEIKEAILRQSSRALRAVMSRAEAHLEEWQRMRARRLAWHEQAPIPLNFES</sequence>
<dbReference type="AlphaFoldDB" id="A0AB34IMD4"/>
<keyword evidence="3" id="KW-0223">Dioxygenase</keyword>
<reference evidence="5 6" key="1">
    <citation type="journal article" date="2024" name="Science">
        <title>Giant polyketide synthase enzymes in the biosynthesis of giant marine polyether toxins.</title>
        <authorList>
            <person name="Fallon T.R."/>
            <person name="Shende V.V."/>
            <person name="Wierzbicki I.H."/>
            <person name="Pendleton A.L."/>
            <person name="Watervoot N.F."/>
            <person name="Auber R.P."/>
            <person name="Gonzalez D.J."/>
            <person name="Wisecaver J.H."/>
            <person name="Moore B.S."/>
        </authorList>
    </citation>
    <scope>NUCLEOTIDE SEQUENCE [LARGE SCALE GENOMIC DNA]</scope>
    <source>
        <strain evidence="5 6">12B1</strain>
    </source>
</reference>
<evidence type="ECO:0000256" key="3">
    <source>
        <dbReference type="RuleBase" id="RU366061"/>
    </source>
</evidence>
<dbReference type="PANTHER" id="PTHR13096">
    <property type="entry name" value="MINA53 MYC INDUCED NUCLEAR ANTIGEN"/>
    <property type="match status" value="1"/>
</dbReference>